<reference evidence="2 3" key="1">
    <citation type="submission" date="2018-02" db="EMBL/GenBank/DDBJ databases">
        <title>Complete genome sequencing of Faecalibacterium prausnitzii strains isolated from the human gut.</title>
        <authorList>
            <person name="Fitzgerald B.C."/>
            <person name="Shkoporov A.N."/>
            <person name="Ross P.R."/>
            <person name="Hill C."/>
        </authorList>
    </citation>
    <scope>NUCLEOTIDE SEQUENCE [LARGE SCALE GENOMIC DNA]</scope>
    <source>
        <strain evidence="2 3">APC923/51-1</strain>
    </source>
</reference>
<feature type="non-terminal residue" evidence="2">
    <location>
        <position position="1"/>
    </location>
</feature>
<dbReference type="Proteomes" id="UP000251281">
    <property type="component" value="Unassembled WGS sequence"/>
</dbReference>
<protein>
    <submittedName>
        <fullName evidence="2">DUF2812 domain-containing protein</fullName>
    </submittedName>
</protein>
<evidence type="ECO:0000256" key="1">
    <source>
        <dbReference type="SAM" id="Phobius"/>
    </source>
</evidence>
<sequence length="119" mass="13862">VFFKNINLNYSVGKVRLRPWAEMGGYIATNATTFNRELLIVEKANDGKPFELHTSYADKEKYYRNLRNPWLFLLLLFALFAIIKYSIALGIFSLVSAIPSILYQLQIINVRQKAKTWEK</sequence>
<keyword evidence="1" id="KW-0472">Membrane</keyword>
<evidence type="ECO:0000313" key="2">
    <source>
        <dbReference type="EMBL" id="RAW53622.1"/>
    </source>
</evidence>
<proteinExistence type="predicted"/>
<organism evidence="2 3">
    <name type="scientific">Faecalibacterium prausnitzii</name>
    <dbReference type="NCBI Taxonomy" id="853"/>
    <lineage>
        <taxon>Bacteria</taxon>
        <taxon>Bacillati</taxon>
        <taxon>Bacillota</taxon>
        <taxon>Clostridia</taxon>
        <taxon>Eubacteriales</taxon>
        <taxon>Oscillospiraceae</taxon>
        <taxon>Faecalibacterium</taxon>
    </lineage>
</organism>
<dbReference type="EMBL" id="PRLD01000051">
    <property type="protein sequence ID" value="RAW53622.1"/>
    <property type="molecule type" value="Genomic_DNA"/>
</dbReference>
<keyword evidence="1" id="KW-0812">Transmembrane</keyword>
<dbReference type="AlphaFoldDB" id="A0A329TVL4"/>
<evidence type="ECO:0000313" key="3">
    <source>
        <dbReference type="Proteomes" id="UP000251281"/>
    </source>
</evidence>
<comment type="caution">
    <text evidence="2">The sequence shown here is derived from an EMBL/GenBank/DDBJ whole genome shotgun (WGS) entry which is preliminary data.</text>
</comment>
<gene>
    <name evidence="2" type="ORF">C4N24_14955</name>
</gene>
<name>A0A329TVL4_9FIRM</name>
<keyword evidence="1" id="KW-1133">Transmembrane helix</keyword>
<accession>A0A329TVL4</accession>
<feature type="transmembrane region" description="Helical" evidence="1">
    <location>
        <begin position="70"/>
        <end position="103"/>
    </location>
</feature>